<evidence type="ECO:0000256" key="4">
    <source>
        <dbReference type="ARBA" id="ARBA00023254"/>
    </source>
</evidence>
<dbReference type="InterPro" id="IPR001841">
    <property type="entry name" value="Znf_RING"/>
</dbReference>
<dbReference type="AlphaFoldDB" id="A0A183BS82"/>
<dbReference type="GO" id="GO:0016925">
    <property type="term" value="P:protein sumoylation"/>
    <property type="evidence" value="ECO:0007669"/>
    <property type="project" value="TreeGrafter"/>
</dbReference>
<evidence type="ECO:0000259" key="7">
    <source>
        <dbReference type="PROSITE" id="PS50089"/>
    </source>
</evidence>
<evidence type="ECO:0000256" key="1">
    <source>
        <dbReference type="ARBA" id="ARBA00022723"/>
    </source>
</evidence>
<dbReference type="GO" id="GO:0008270">
    <property type="term" value="F:zinc ion binding"/>
    <property type="evidence" value="ECO:0007669"/>
    <property type="project" value="UniProtKB-KW"/>
</dbReference>
<proteinExistence type="predicted"/>
<dbReference type="PANTHER" id="PTHR22663">
    <property type="entry name" value="RING FINGER PROTEIN NARYA-RELATED"/>
    <property type="match status" value="1"/>
</dbReference>
<evidence type="ECO:0000256" key="6">
    <source>
        <dbReference type="SAM" id="MobiDB-lite"/>
    </source>
</evidence>
<keyword evidence="8" id="KW-1185">Reference proteome</keyword>
<organism evidence="8 9">
    <name type="scientific">Globodera pallida</name>
    <name type="common">Potato cyst nematode worm</name>
    <name type="synonym">Heterodera pallida</name>
    <dbReference type="NCBI Taxonomy" id="36090"/>
    <lineage>
        <taxon>Eukaryota</taxon>
        <taxon>Metazoa</taxon>
        <taxon>Ecdysozoa</taxon>
        <taxon>Nematoda</taxon>
        <taxon>Chromadorea</taxon>
        <taxon>Rhabditida</taxon>
        <taxon>Tylenchina</taxon>
        <taxon>Tylenchomorpha</taxon>
        <taxon>Tylenchoidea</taxon>
        <taxon>Heteroderidae</taxon>
        <taxon>Heteroderinae</taxon>
        <taxon>Globodera</taxon>
    </lineage>
</organism>
<dbReference type="PROSITE" id="PS50089">
    <property type="entry name" value="ZF_RING_2"/>
    <property type="match status" value="1"/>
</dbReference>
<feature type="region of interest" description="Disordered" evidence="6">
    <location>
        <begin position="238"/>
        <end position="281"/>
    </location>
</feature>
<evidence type="ECO:0000256" key="2">
    <source>
        <dbReference type="ARBA" id="ARBA00022771"/>
    </source>
</evidence>
<dbReference type="GO" id="GO:0007131">
    <property type="term" value="P:reciprocal meiotic recombination"/>
    <property type="evidence" value="ECO:0007669"/>
    <property type="project" value="InterPro"/>
</dbReference>
<keyword evidence="4" id="KW-0469">Meiosis</keyword>
<feature type="domain" description="RING-type" evidence="7">
    <location>
        <begin position="7"/>
        <end position="52"/>
    </location>
</feature>
<accession>A0A183BS82</accession>
<dbReference type="GO" id="GO:0019789">
    <property type="term" value="F:SUMO transferase activity"/>
    <property type="evidence" value="ECO:0007669"/>
    <property type="project" value="InterPro"/>
</dbReference>
<dbReference type="Pfam" id="PF14634">
    <property type="entry name" value="zf-RING_5"/>
    <property type="match status" value="1"/>
</dbReference>
<dbReference type="InterPro" id="IPR013083">
    <property type="entry name" value="Znf_RING/FYVE/PHD"/>
</dbReference>
<dbReference type="WBParaSite" id="GPLIN_000346800">
    <property type="protein sequence ID" value="GPLIN_000346800"/>
    <property type="gene ID" value="GPLIN_000346800"/>
</dbReference>
<dbReference type="GO" id="GO:0007129">
    <property type="term" value="P:homologous chromosome pairing at meiosis"/>
    <property type="evidence" value="ECO:0007669"/>
    <property type="project" value="TreeGrafter"/>
</dbReference>
<protein>
    <submittedName>
        <fullName evidence="9">RING-type domain-containing protein</fullName>
    </submittedName>
</protein>
<dbReference type="PROSITE" id="PS00518">
    <property type="entry name" value="ZF_RING_1"/>
    <property type="match status" value="1"/>
</dbReference>
<dbReference type="GO" id="GO:0000795">
    <property type="term" value="C:synaptonemal complex"/>
    <property type="evidence" value="ECO:0007669"/>
    <property type="project" value="InterPro"/>
</dbReference>
<sequence>MTSWIHCNRCSKTPFNDKMRLWFASCGHLFCWDCLKTQHSISGQPFVCIVCHRNANLVEVNRHLKPELMSLFRQPKDLIDEYAAKMKQIMAFQQFHRQRYNEYLLEKSERATKYAQSVKKEAQKSAEMELKLSAERDKLKAELERSREQKCQLEGMLAKTKHELQHLTKRHHHHHNYRPTSDYATPATVADFPYSRRSFTGHSAQFNVPPVVIASSSSNTTAVSRRSFSYLSPATTSYNRSMGSARSAPLLPGRITKGPVLPRSLGIHRDRENSDTESFGN</sequence>
<dbReference type="InterPro" id="IPR042123">
    <property type="entry name" value="Zip3/RNF212-like"/>
</dbReference>
<keyword evidence="1" id="KW-0479">Metal-binding</keyword>
<reference evidence="8" key="1">
    <citation type="submission" date="2013-12" db="EMBL/GenBank/DDBJ databases">
        <authorList>
            <person name="Aslett M."/>
        </authorList>
    </citation>
    <scope>NUCLEOTIDE SEQUENCE [LARGE SCALE GENOMIC DNA]</scope>
    <source>
        <strain evidence="8">Lindley</strain>
    </source>
</reference>
<dbReference type="InterPro" id="IPR017907">
    <property type="entry name" value="Znf_RING_CS"/>
</dbReference>
<keyword evidence="2 5" id="KW-0863">Zinc-finger</keyword>
<reference evidence="8" key="2">
    <citation type="submission" date="2014-05" db="EMBL/GenBank/DDBJ databases">
        <title>The genome and life-stage specific transcriptomes of Globodera pallida elucidate key aspects of plant parasitism by a cyst nematode.</title>
        <authorList>
            <person name="Cotton J.A."/>
            <person name="Lilley C.J."/>
            <person name="Jones L.M."/>
            <person name="Kikuchi T."/>
            <person name="Reid A.J."/>
            <person name="Thorpe P."/>
            <person name="Tsai I.J."/>
            <person name="Beasley H."/>
            <person name="Blok V."/>
            <person name="Cock P.J.A."/>
            <person name="Van den Akker S.E."/>
            <person name="Holroyd N."/>
            <person name="Hunt M."/>
            <person name="Mantelin S."/>
            <person name="Naghra H."/>
            <person name="Pain A."/>
            <person name="Palomares-Rius J.E."/>
            <person name="Zarowiecki M."/>
            <person name="Berriman M."/>
            <person name="Jones J.T."/>
            <person name="Urwin P.E."/>
        </authorList>
    </citation>
    <scope>NUCLEOTIDE SEQUENCE [LARGE SCALE GENOMIC DNA]</scope>
    <source>
        <strain evidence="8">Lindley</strain>
    </source>
</reference>
<dbReference type="Gene3D" id="3.30.40.10">
    <property type="entry name" value="Zinc/RING finger domain, C3HC4 (zinc finger)"/>
    <property type="match status" value="1"/>
</dbReference>
<keyword evidence="3" id="KW-0862">Zinc</keyword>
<evidence type="ECO:0000313" key="8">
    <source>
        <dbReference type="Proteomes" id="UP000050741"/>
    </source>
</evidence>
<dbReference type="Proteomes" id="UP000050741">
    <property type="component" value="Unassembled WGS sequence"/>
</dbReference>
<reference evidence="9" key="3">
    <citation type="submission" date="2016-06" db="UniProtKB">
        <authorList>
            <consortium name="WormBaseParasite"/>
        </authorList>
    </citation>
    <scope>IDENTIFICATION</scope>
</reference>
<dbReference type="SUPFAM" id="SSF57850">
    <property type="entry name" value="RING/U-box"/>
    <property type="match status" value="1"/>
</dbReference>
<dbReference type="PANTHER" id="PTHR22663:SF17">
    <property type="entry name" value="RING FINGER PROTEIN NARYA-RELATED"/>
    <property type="match status" value="1"/>
</dbReference>
<evidence type="ECO:0000256" key="5">
    <source>
        <dbReference type="PROSITE-ProRule" id="PRU00175"/>
    </source>
</evidence>
<evidence type="ECO:0000313" key="9">
    <source>
        <dbReference type="WBParaSite" id="GPLIN_000346800"/>
    </source>
</evidence>
<evidence type="ECO:0000256" key="3">
    <source>
        <dbReference type="ARBA" id="ARBA00022833"/>
    </source>
</evidence>
<name>A0A183BS82_GLOPA</name>